<evidence type="ECO:0000313" key="2">
    <source>
        <dbReference type="EMBL" id="NME71940.1"/>
    </source>
</evidence>
<dbReference type="RefSeq" id="WP_169660140.1">
    <property type="nucleotide sequence ID" value="NZ_JABANE010000122.1"/>
</dbReference>
<sequence>MRKLLLISGIALLGLFTSKNDANAQTSVQYYYGMGNVQQISVWQNIDETNLLNFRVGYQDFAEENISMSIGYGHLFGKFLPYLVFNKDVTSELNNYSFTNGYYWASGGRWDWAVGWTLNQHETMRGTSERPEGTYSAWSQSYWFDAYYNLIDWRAQIGVEVGVTSSGVKFWGVMFSKALDFSKKNKMK</sequence>
<protein>
    <recommendedName>
        <fullName evidence="4">DUF3575 domain-containing protein</fullName>
    </recommendedName>
</protein>
<organism evidence="2 3">
    <name type="scientific">Flammeovirga aprica JL-4</name>
    <dbReference type="NCBI Taxonomy" id="694437"/>
    <lineage>
        <taxon>Bacteria</taxon>
        <taxon>Pseudomonadati</taxon>
        <taxon>Bacteroidota</taxon>
        <taxon>Cytophagia</taxon>
        <taxon>Cytophagales</taxon>
        <taxon>Flammeovirgaceae</taxon>
        <taxon>Flammeovirga</taxon>
    </lineage>
</organism>
<proteinExistence type="predicted"/>
<evidence type="ECO:0008006" key="4">
    <source>
        <dbReference type="Google" id="ProtNLM"/>
    </source>
</evidence>
<gene>
    <name evidence="2" type="ORF">HHU12_28505</name>
</gene>
<name>A0A7X9S029_9BACT</name>
<keyword evidence="3" id="KW-1185">Reference proteome</keyword>
<evidence type="ECO:0000313" key="3">
    <source>
        <dbReference type="Proteomes" id="UP000576082"/>
    </source>
</evidence>
<comment type="caution">
    <text evidence="2">The sequence shown here is derived from an EMBL/GenBank/DDBJ whole genome shotgun (WGS) entry which is preliminary data.</text>
</comment>
<reference evidence="2 3" key="1">
    <citation type="submission" date="2020-04" db="EMBL/GenBank/DDBJ databases">
        <title>Flammeovirga sp. SR4, a novel species isolated from seawater.</title>
        <authorList>
            <person name="Wang X."/>
        </authorList>
    </citation>
    <scope>NUCLEOTIDE SEQUENCE [LARGE SCALE GENOMIC DNA]</scope>
    <source>
        <strain evidence="2 3">ATCC 23126</strain>
    </source>
</reference>
<evidence type="ECO:0000256" key="1">
    <source>
        <dbReference type="SAM" id="SignalP"/>
    </source>
</evidence>
<feature type="signal peptide" evidence="1">
    <location>
        <begin position="1"/>
        <end position="24"/>
    </location>
</feature>
<dbReference type="AlphaFoldDB" id="A0A7X9S029"/>
<keyword evidence="1" id="KW-0732">Signal</keyword>
<accession>A0A7X9S029</accession>
<dbReference type="Proteomes" id="UP000576082">
    <property type="component" value="Unassembled WGS sequence"/>
</dbReference>
<dbReference type="EMBL" id="JABANE010000122">
    <property type="protein sequence ID" value="NME71940.1"/>
    <property type="molecule type" value="Genomic_DNA"/>
</dbReference>
<feature type="chain" id="PRO_5031382505" description="DUF3575 domain-containing protein" evidence="1">
    <location>
        <begin position="25"/>
        <end position="188"/>
    </location>
</feature>